<comment type="caution">
    <text evidence="5">The sequence shown here is derived from an EMBL/GenBank/DDBJ whole genome shotgun (WGS) entry which is preliminary data.</text>
</comment>
<dbReference type="STRING" id="183763.LP52_09100"/>
<dbReference type="SUPFAM" id="SSF53335">
    <property type="entry name" value="S-adenosyl-L-methionine-dependent methyltransferases"/>
    <property type="match status" value="1"/>
</dbReference>
<keyword evidence="1 5" id="KW-0489">Methyltransferase</keyword>
<keyword evidence="6" id="KW-1185">Reference proteome</keyword>
<keyword evidence="2 5" id="KW-0808">Transferase</keyword>
<dbReference type="GO" id="GO:0008168">
    <property type="term" value="F:methyltransferase activity"/>
    <property type="evidence" value="ECO:0007669"/>
    <property type="project" value="UniProtKB-KW"/>
</dbReference>
<gene>
    <name evidence="5" type="ORF">LP52_09100</name>
</gene>
<accession>A0A0C2FJ20</accession>
<feature type="domain" description="Methyltransferase" evidence="4">
    <location>
        <begin position="51"/>
        <end position="144"/>
    </location>
</feature>
<evidence type="ECO:0000256" key="3">
    <source>
        <dbReference type="ARBA" id="ARBA00022691"/>
    </source>
</evidence>
<proteinExistence type="predicted"/>
<dbReference type="Pfam" id="PF13649">
    <property type="entry name" value="Methyltransf_25"/>
    <property type="match status" value="1"/>
</dbReference>
<dbReference type="AlphaFoldDB" id="A0A0C2FJ20"/>
<dbReference type="RefSeq" id="WP_040272362.1">
    <property type="nucleotide sequence ID" value="NZ_JROO01000014.1"/>
</dbReference>
<name>A0A0C2FJ20_9ACTN</name>
<protein>
    <submittedName>
        <fullName evidence="5">Methyltransferase type 11</fullName>
    </submittedName>
</protein>
<dbReference type="Gene3D" id="3.40.50.150">
    <property type="entry name" value="Vaccinia Virus protein VP39"/>
    <property type="match status" value="1"/>
</dbReference>
<reference evidence="6" key="1">
    <citation type="journal article" date="2015" name="Chem. Biol.">
        <title>Structure, bioactivity, and resistance mechanism of streptomonomicin, an unusual lasso Peptide from an understudied halophilic actinomycete.</title>
        <authorList>
            <person name="Metelev M."/>
            <person name="Tietz J.I."/>
            <person name="Melby J.O."/>
            <person name="Blair P.M."/>
            <person name="Zhu L."/>
            <person name="Livnat I."/>
            <person name="Severinov K."/>
            <person name="Mitchell D.A."/>
        </authorList>
    </citation>
    <scope>NUCLEOTIDE SEQUENCE [LARGE SCALE GENOMIC DNA]</scope>
    <source>
        <strain evidence="6">YIM 90003</strain>
    </source>
</reference>
<dbReference type="CDD" id="cd02440">
    <property type="entry name" value="AdoMet_MTases"/>
    <property type="match status" value="1"/>
</dbReference>
<keyword evidence="3" id="KW-0949">S-adenosyl-L-methionine</keyword>
<dbReference type="PANTHER" id="PTHR43464">
    <property type="entry name" value="METHYLTRANSFERASE"/>
    <property type="match status" value="1"/>
</dbReference>
<evidence type="ECO:0000256" key="2">
    <source>
        <dbReference type="ARBA" id="ARBA00022679"/>
    </source>
</evidence>
<dbReference type="Proteomes" id="UP000031675">
    <property type="component" value="Unassembled WGS sequence"/>
</dbReference>
<sequence length="206" mass="21154">MEAHENRWAELTGGDGGARYAARFTALAESGADVHGEAHFCADLLAPASRVLDAGCGTGRVAIRLAELGHTCTGVDADASMLAEARRRAPGMTWLEADLAGVAALGLDPDFDMAVAAGNVIPLLAPGTEPAVVSGLASLLRPGGLLVAGFGLDPQHLPLEQAPVSLADYDTWCADAGLAPVSRHATWDGDAYTGGGYAVSVHRRSR</sequence>
<evidence type="ECO:0000313" key="6">
    <source>
        <dbReference type="Proteomes" id="UP000031675"/>
    </source>
</evidence>
<evidence type="ECO:0000313" key="5">
    <source>
        <dbReference type="EMBL" id="KIH99249.1"/>
    </source>
</evidence>
<dbReference type="PANTHER" id="PTHR43464:SF19">
    <property type="entry name" value="UBIQUINONE BIOSYNTHESIS O-METHYLTRANSFERASE, MITOCHONDRIAL"/>
    <property type="match status" value="1"/>
</dbReference>
<evidence type="ECO:0000256" key="1">
    <source>
        <dbReference type="ARBA" id="ARBA00022603"/>
    </source>
</evidence>
<dbReference type="EMBL" id="JROO01000014">
    <property type="protein sequence ID" value="KIH99249.1"/>
    <property type="molecule type" value="Genomic_DNA"/>
</dbReference>
<organism evidence="5 6">
    <name type="scientific">Streptomonospora alba</name>
    <dbReference type="NCBI Taxonomy" id="183763"/>
    <lineage>
        <taxon>Bacteria</taxon>
        <taxon>Bacillati</taxon>
        <taxon>Actinomycetota</taxon>
        <taxon>Actinomycetes</taxon>
        <taxon>Streptosporangiales</taxon>
        <taxon>Nocardiopsidaceae</taxon>
        <taxon>Streptomonospora</taxon>
    </lineage>
</organism>
<evidence type="ECO:0000259" key="4">
    <source>
        <dbReference type="Pfam" id="PF13649"/>
    </source>
</evidence>
<dbReference type="GO" id="GO:0032259">
    <property type="term" value="P:methylation"/>
    <property type="evidence" value="ECO:0007669"/>
    <property type="project" value="UniProtKB-KW"/>
</dbReference>
<dbReference type="OrthoDB" id="7062303at2"/>
<dbReference type="InterPro" id="IPR029063">
    <property type="entry name" value="SAM-dependent_MTases_sf"/>
</dbReference>
<dbReference type="InterPro" id="IPR041698">
    <property type="entry name" value="Methyltransf_25"/>
</dbReference>